<evidence type="ECO:0000259" key="12">
    <source>
        <dbReference type="Pfam" id="PF23141"/>
    </source>
</evidence>
<keyword evidence="4" id="KW-0256">Endoplasmic reticulum</keyword>
<dbReference type="Gene3D" id="2.60.40.1120">
    <property type="entry name" value="Carboxypeptidase-like, regulatory domain"/>
    <property type="match status" value="2"/>
</dbReference>
<evidence type="ECO:0000256" key="3">
    <source>
        <dbReference type="ARBA" id="ARBA00022729"/>
    </source>
</evidence>
<dbReference type="PANTHER" id="PTHR23303">
    <property type="entry name" value="CARBOXYPEPTIDASE REGULATORY REGION-CONTAINING"/>
    <property type="match status" value="1"/>
</dbReference>
<feature type="signal peptide" evidence="8">
    <location>
        <begin position="1"/>
        <end position="29"/>
    </location>
</feature>
<keyword evidence="3 8" id="KW-0732">Signal</keyword>
<sequence>MATPMLGYSVEFSLFVVISVLSFLVGKSAQDIVGCGGFLKSSVAIDFSKVEIKLYTKQGTLKESSDCAPTNGYYFIPIYDKGEYVLKIEPPSEWFFEPKEVPFNFNGVDDPCSKGKDINFAFKGFTLRGKVTSAGAPDGPENVKVILVSDADKTVKFTTTTGAGGQFQFAPILPQRYLLTATHDKYKFQKDSASVVVTEVKSQVPDGSLVIAGYDVTGQVQFNNEPTVGVNFVLSANDVRNRNINVVGCSKTPLPNFKHSDYLCHVTSDEKGTFRYEALPSGSYTVRPYYGKFDVQPKEINIVVRHDHLVLSEKFLVKGFSVNGRVLMSEGGPGLKNAEVSLNGKRVASTDKDGRYTLDSVEPGNYVLSIRAENVKFDDVTIKLSPNTPEVTSVYPSEFKVCGQVTSASGQQSRTVEFQQDVDGRKATETTTTDRETGKFCKFLKTGQYSLSVKLTDMEKSSGIHYLPLVKDIHVRNSPISDIEFTQLRGTIQGRVVKLPESGKAVELSIKLKLKNSLVAMKILEGNDLTYTFDDVMPGFYDVEVDNNLWCFQNQVHSISVTSTKTTVPDFLQTGFKIKIRSSHATQAMVTNNSPEKEFSQMLNLDRGENYHCLPHSSPYKLILLGCHGYEKDSYVIDPTQGNVINLVAVSHDVTGFIRSPTMETDLNVDVILPNGQSARIGPLKGEKEGDDFIHRFKYRIRENQSLKFIPLSSSLLFRPETIEYRTINDCSNDVVQFIGEKGLIVEGKINPPLSNVKVTLNVADGHTGPEDNRVFLTKADGKYKFGPLRSTTRFEITAEKESYVLTGPDKNGVFKAHKLAEINVKVIDSATKEPLQGVLLSLTGGEKYRKNSMTEEGGFLSFHSLSPGEYFIRPMMKEYKFEPSSQIIQIKEGVTESIELRGRRVSFSAYGTVASLNGEPEGNVVIEAVGINTCSNLVEEASSEPNGQFRIRGLLPQCDYQIRLKNSPDANTRIHRLEPQDLKVKTNKGDVRGLELIAFHLVSQMDLSVHVESTTPEHLKTVKLKLCKEGEPDSPVYAVRLDTLAGGAKHWGNTASQERFLKAGLLVHLPFIPRDKTPYFIQLESNLNRHTYSFKESTVHFVADKTFRNFKMSFDPVLKTLDHELSQSNYIVIPVLIFAAVFYTYFHRILPILQNVFGSLNQASFSFASREERNFYSHNNVMDVMDNVSIEPVHISTKRKLKPRKT</sequence>
<dbReference type="SUPFAM" id="SSF49452">
    <property type="entry name" value="Starch-binding domain-like"/>
    <property type="match status" value="3"/>
</dbReference>
<dbReference type="InterPro" id="IPR055074">
    <property type="entry name" value="NOMO1-3_2nd"/>
</dbReference>
<feature type="domain" description="NOMO fifth transthyretin-like" evidence="14">
    <location>
        <begin position="400"/>
        <end position="485"/>
    </location>
</feature>
<gene>
    <name evidence="15" type="ORF">RUM43_012371</name>
</gene>
<dbReference type="InterPro" id="IPR055073">
    <property type="entry name" value="NOMO1-like_9th"/>
</dbReference>
<feature type="domain" description="NOMO seventh transthyretin-like" evidence="12">
    <location>
        <begin position="578"/>
        <end position="650"/>
    </location>
</feature>
<evidence type="ECO:0000256" key="2">
    <source>
        <dbReference type="ARBA" id="ARBA00022692"/>
    </source>
</evidence>
<dbReference type="Pfam" id="PF23194">
    <property type="entry name" value="NOMO_5th"/>
    <property type="match status" value="1"/>
</dbReference>
<name>A0AAN8NRI9_POLSC</name>
<evidence type="ECO:0000256" key="7">
    <source>
        <dbReference type="SAM" id="Phobius"/>
    </source>
</evidence>
<dbReference type="InterPro" id="IPR051417">
    <property type="entry name" value="SDr/BOS_complex"/>
</dbReference>
<evidence type="ECO:0000259" key="14">
    <source>
        <dbReference type="Pfam" id="PF23194"/>
    </source>
</evidence>
<dbReference type="GO" id="GO:0030246">
    <property type="term" value="F:carbohydrate binding"/>
    <property type="evidence" value="ECO:0007669"/>
    <property type="project" value="InterPro"/>
</dbReference>
<feature type="domain" description="NOMO second beta-sandwich" evidence="11">
    <location>
        <begin position="491"/>
        <end position="570"/>
    </location>
</feature>
<feature type="transmembrane region" description="Helical" evidence="7">
    <location>
        <begin position="1129"/>
        <end position="1147"/>
    </location>
</feature>
<dbReference type="InterPro" id="IPR056191">
    <property type="entry name" value="NOMO_12th"/>
</dbReference>
<feature type="domain" description="NOMO second beta-sandwich" evidence="11">
    <location>
        <begin position="122"/>
        <end position="211"/>
    </location>
</feature>
<dbReference type="Pfam" id="PF23141">
    <property type="entry name" value="Ig_NOMO"/>
    <property type="match status" value="1"/>
</dbReference>
<dbReference type="SUPFAM" id="SSF49478">
    <property type="entry name" value="Cna protein B-type domain"/>
    <property type="match status" value="1"/>
</dbReference>
<dbReference type="InterPro" id="IPR013784">
    <property type="entry name" value="Carb-bd-like_fold"/>
</dbReference>
<dbReference type="InterPro" id="IPR056190">
    <property type="entry name" value="NOMO_5th"/>
</dbReference>
<dbReference type="AlphaFoldDB" id="A0AAN8NRI9"/>
<evidence type="ECO:0000259" key="9">
    <source>
        <dbReference type="Pfam" id="PF22898"/>
    </source>
</evidence>
<dbReference type="EMBL" id="JAWJWE010000040">
    <property type="protein sequence ID" value="KAK6619614.1"/>
    <property type="molecule type" value="Genomic_DNA"/>
</dbReference>
<feature type="domain" description="NOMO-like N-terminal beta-sandwich" evidence="9">
    <location>
        <begin position="36"/>
        <end position="120"/>
    </location>
</feature>
<dbReference type="GO" id="GO:0005789">
    <property type="term" value="C:endoplasmic reticulum membrane"/>
    <property type="evidence" value="ECO:0007669"/>
    <property type="project" value="UniProtKB-SubCell"/>
</dbReference>
<evidence type="ECO:0000256" key="6">
    <source>
        <dbReference type="ARBA" id="ARBA00023136"/>
    </source>
</evidence>
<evidence type="ECO:0000313" key="16">
    <source>
        <dbReference type="Proteomes" id="UP001372834"/>
    </source>
</evidence>
<comment type="caution">
    <text evidence="15">The sequence shown here is derived from an EMBL/GenBank/DDBJ whole genome shotgun (WGS) entry which is preliminary data.</text>
</comment>
<keyword evidence="6 7" id="KW-0472">Membrane</keyword>
<dbReference type="InterPro" id="IPR055075">
    <property type="entry name" value="NOMO-like_N"/>
</dbReference>
<dbReference type="Pfam" id="PF13620">
    <property type="entry name" value="CarboxypepD_reg"/>
    <property type="match status" value="1"/>
</dbReference>
<dbReference type="Proteomes" id="UP001372834">
    <property type="component" value="Unassembled WGS sequence"/>
</dbReference>
<evidence type="ECO:0000256" key="1">
    <source>
        <dbReference type="ARBA" id="ARBA00004115"/>
    </source>
</evidence>
<evidence type="ECO:0000259" key="10">
    <source>
        <dbReference type="Pfam" id="PF22902"/>
    </source>
</evidence>
<evidence type="ECO:0000313" key="15">
    <source>
        <dbReference type="EMBL" id="KAK6619614.1"/>
    </source>
</evidence>
<keyword evidence="5 7" id="KW-1133">Transmembrane helix</keyword>
<feature type="domain" description="NOMO C-terminal transthyretin-like" evidence="13">
    <location>
        <begin position="1004"/>
        <end position="1117"/>
    </location>
</feature>
<evidence type="ECO:0000259" key="13">
    <source>
        <dbReference type="Pfam" id="PF23192"/>
    </source>
</evidence>
<dbReference type="Pfam" id="PF22902">
    <property type="entry name" value="NOMO1-like_9th"/>
    <property type="match status" value="1"/>
</dbReference>
<feature type="domain" description="NOMO second beta-sandwich" evidence="11">
    <location>
        <begin position="824"/>
        <end position="897"/>
    </location>
</feature>
<proteinExistence type="predicted"/>
<comment type="subcellular location">
    <subcellularLocation>
        <location evidence="1">Endoplasmic reticulum membrane</location>
        <topology evidence="1">Single-pass type I membrane protein</topology>
    </subcellularLocation>
</comment>
<organism evidence="15 16">
    <name type="scientific">Polyplax serrata</name>
    <name type="common">Common mouse louse</name>
    <dbReference type="NCBI Taxonomy" id="468196"/>
    <lineage>
        <taxon>Eukaryota</taxon>
        <taxon>Metazoa</taxon>
        <taxon>Ecdysozoa</taxon>
        <taxon>Arthropoda</taxon>
        <taxon>Hexapoda</taxon>
        <taxon>Insecta</taxon>
        <taxon>Pterygota</taxon>
        <taxon>Neoptera</taxon>
        <taxon>Paraneoptera</taxon>
        <taxon>Psocodea</taxon>
        <taxon>Troctomorpha</taxon>
        <taxon>Phthiraptera</taxon>
        <taxon>Anoplura</taxon>
        <taxon>Polyplacidae</taxon>
        <taxon>Polyplax</taxon>
    </lineage>
</organism>
<protein>
    <recommendedName>
        <fullName evidence="17">Nodal modulator 1</fullName>
    </recommendedName>
</protein>
<dbReference type="Pfam" id="PF23192">
    <property type="entry name" value="NOMO_12th"/>
    <property type="match status" value="1"/>
</dbReference>
<evidence type="ECO:0000256" key="8">
    <source>
        <dbReference type="SAM" id="SignalP"/>
    </source>
</evidence>
<evidence type="ECO:0000259" key="11">
    <source>
        <dbReference type="Pfam" id="PF22904"/>
    </source>
</evidence>
<feature type="domain" description="NOMO-like ninth beta-sandwich" evidence="10">
    <location>
        <begin position="742"/>
        <end position="817"/>
    </location>
</feature>
<evidence type="ECO:0000256" key="5">
    <source>
        <dbReference type="ARBA" id="ARBA00022989"/>
    </source>
</evidence>
<dbReference type="InterPro" id="IPR056319">
    <property type="entry name" value="NOMO_7th"/>
</dbReference>
<dbReference type="Pfam" id="PF22904">
    <property type="entry name" value="NOMO1-like_2nd"/>
    <property type="match status" value="3"/>
</dbReference>
<evidence type="ECO:0008006" key="17">
    <source>
        <dbReference type="Google" id="ProtNLM"/>
    </source>
</evidence>
<dbReference type="PANTHER" id="PTHR23303:SF14">
    <property type="entry name" value="BOS COMPLEX SUBUNIT NOMO1-RELATED"/>
    <property type="match status" value="1"/>
</dbReference>
<feature type="chain" id="PRO_5042973945" description="Nodal modulator 1" evidence="8">
    <location>
        <begin position="30"/>
        <end position="1207"/>
    </location>
</feature>
<accession>A0AAN8NRI9</accession>
<dbReference type="Pfam" id="PF22898">
    <property type="entry name" value="NOMO1-like_1st"/>
    <property type="match status" value="1"/>
</dbReference>
<evidence type="ECO:0000256" key="4">
    <source>
        <dbReference type="ARBA" id="ARBA00022824"/>
    </source>
</evidence>
<keyword evidence="2 7" id="KW-0812">Transmembrane</keyword>
<reference evidence="15 16" key="1">
    <citation type="submission" date="2023-10" db="EMBL/GenBank/DDBJ databases">
        <title>Genomes of two closely related lineages of the louse Polyplax serrata with different host specificities.</title>
        <authorList>
            <person name="Martinu J."/>
            <person name="Tarabai H."/>
            <person name="Stefka J."/>
            <person name="Hypsa V."/>
        </authorList>
    </citation>
    <scope>NUCLEOTIDE SEQUENCE [LARGE SCALE GENOMIC DNA]</scope>
    <source>
        <strain evidence="15">HR10_N</strain>
    </source>
</reference>